<accession>A0A0C9TMZ9</accession>
<sequence>MPDIKITLDDIAEMKEYRYFVRGESLKGDIEKPERYRFGWVGSSDFLFDGEENELVRSMMPMRVAPDRYQVGPFGDFNPKFAKMGSDISGLKYCLTGCPPSHPELRAA</sequence>
<dbReference type="EMBL" id="KN837244">
    <property type="protein sequence ID" value="KIJ31358.1"/>
    <property type="molecule type" value="Genomic_DNA"/>
</dbReference>
<proteinExistence type="predicted"/>
<dbReference type="HOGENOM" id="CLU_2198661_0_0_1"/>
<evidence type="ECO:0000313" key="1">
    <source>
        <dbReference type="EMBL" id="KIJ31358.1"/>
    </source>
</evidence>
<reference evidence="1 2" key="1">
    <citation type="submission" date="2014-06" db="EMBL/GenBank/DDBJ databases">
        <title>Evolutionary Origins and Diversification of the Mycorrhizal Mutualists.</title>
        <authorList>
            <consortium name="DOE Joint Genome Institute"/>
            <consortium name="Mycorrhizal Genomics Consortium"/>
            <person name="Kohler A."/>
            <person name="Kuo A."/>
            <person name="Nagy L.G."/>
            <person name="Floudas D."/>
            <person name="Copeland A."/>
            <person name="Barry K.W."/>
            <person name="Cichocki N."/>
            <person name="Veneault-Fourrey C."/>
            <person name="LaButti K."/>
            <person name="Lindquist E.A."/>
            <person name="Lipzen A."/>
            <person name="Lundell T."/>
            <person name="Morin E."/>
            <person name="Murat C."/>
            <person name="Riley R."/>
            <person name="Ohm R."/>
            <person name="Sun H."/>
            <person name="Tunlid A."/>
            <person name="Henrissat B."/>
            <person name="Grigoriev I.V."/>
            <person name="Hibbett D.S."/>
            <person name="Martin F."/>
        </authorList>
    </citation>
    <scope>NUCLEOTIDE SEQUENCE [LARGE SCALE GENOMIC DNA]</scope>
    <source>
        <strain evidence="1 2">SS14</strain>
    </source>
</reference>
<gene>
    <name evidence="1" type="ORF">M422DRAFT_267031</name>
</gene>
<keyword evidence="2" id="KW-1185">Reference proteome</keyword>
<dbReference type="AlphaFoldDB" id="A0A0C9TMZ9"/>
<evidence type="ECO:0000313" key="2">
    <source>
        <dbReference type="Proteomes" id="UP000054279"/>
    </source>
</evidence>
<organism evidence="1 2">
    <name type="scientific">Sphaerobolus stellatus (strain SS14)</name>
    <dbReference type="NCBI Taxonomy" id="990650"/>
    <lineage>
        <taxon>Eukaryota</taxon>
        <taxon>Fungi</taxon>
        <taxon>Dikarya</taxon>
        <taxon>Basidiomycota</taxon>
        <taxon>Agaricomycotina</taxon>
        <taxon>Agaricomycetes</taxon>
        <taxon>Phallomycetidae</taxon>
        <taxon>Geastrales</taxon>
        <taxon>Sphaerobolaceae</taxon>
        <taxon>Sphaerobolus</taxon>
    </lineage>
</organism>
<name>A0A0C9TMZ9_SPHS4</name>
<protein>
    <submittedName>
        <fullName evidence="1">Uncharacterized protein</fullName>
    </submittedName>
</protein>
<dbReference type="Proteomes" id="UP000054279">
    <property type="component" value="Unassembled WGS sequence"/>
</dbReference>